<evidence type="ECO:0008006" key="4">
    <source>
        <dbReference type="Google" id="ProtNLM"/>
    </source>
</evidence>
<name>A0ABU5RD33_9PSEU</name>
<keyword evidence="3" id="KW-1185">Reference proteome</keyword>
<comment type="caution">
    <text evidence="2">The sequence shown here is derived from an EMBL/GenBank/DDBJ whole genome shotgun (WGS) entry which is preliminary data.</text>
</comment>
<feature type="transmembrane region" description="Helical" evidence="1">
    <location>
        <begin position="98"/>
        <end position="117"/>
    </location>
</feature>
<proteinExistence type="predicted"/>
<keyword evidence="1" id="KW-0472">Membrane</keyword>
<dbReference type="EMBL" id="JAYFSI010000008">
    <property type="protein sequence ID" value="MEA5364153.1"/>
    <property type="molecule type" value="Genomic_DNA"/>
</dbReference>
<keyword evidence="1" id="KW-0812">Transmembrane</keyword>
<evidence type="ECO:0000313" key="3">
    <source>
        <dbReference type="Proteomes" id="UP001304298"/>
    </source>
</evidence>
<feature type="transmembrane region" description="Helical" evidence="1">
    <location>
        <begin position="30"/>
        <end position="49"/>
    </location>
</feature>
<feature type="transmembrane region" description="Helical" evidence="1">
    <location>
        <begin position="69"/>
        <end position="86"/>
    </location>
</feature>
<accession>A0ABU5RD33</accession>
<protein>
    <recommendedName>
        <fullName evidence="4">Lycopene cyclase domain-containing protein</fullName>
    </recommendedName>
</protein>
<feature type="transmembrane region" description="Helical" evidence="1">
    <location>
        <begin position="150"/>
        <end position="174"/>
    </location>
</feature>
<dbReference type="RefSeq" id="WP_323331894.1">
    <property type="nucleotide sequence ID" value="NZ_JAYFSI010000008.1"/>
</dbReference>
<keyword evidence="1" id="KW-1133">Transmembrane helix</keyword>
<evidence type="ECO:0000313" key="2">
    <source>
        <dbReference type="EMBL" id="MEA5364153.1"/>
    </source>
</evidence>
<feature type="transmembrane region" description="Helical" evidence="1">
    <location>
        <begin position="123"/>
        <end position="143"/>
    </location>
</feature>
<evidence type="ECO:0000256" key="1">
    <source>
        <dbReference type="SAM" id="Phobius"/>
    </source>
</evidence>
<gene>
    <name evidence="2" type="ORF">VA596_31785</name>
</gene>
<reference evidence="2 3" key="1">
    <citation type="submission" date="2023-12" db="EMBL/GenBank/DDBJ databases">
        <title>Amycolatopsis sp. V23-08.</title>
        <authorList>
            <person name="Somphong A."/>
        </authorList>
    </citation>
    <scope>NUCLEOTIDE SEQUENCE [LARGE SCALE GENOMIC DNA]</scope>
    <source>
        <strain evidence="2 3">V23-08</strain>
    </source>
</reference>
<sequence length="235" mass="25743">MAKYVYLMGSGFLCLISFAMVARRRDLVPWTLLYGSIGGLVQVATSFLYVRDYWRPPTVFGTAVSIEDFLFGFGVTAFPFLAYPVFAKKKFTPSDHPARLGVYLGFALVAALVLFGGTLALGWNSLVVSLVLLAAFTLCVCAIRPDLVKGALFAVGIVTACLVPVYVLMFDVIAPGWWDRYWLLAGSGMDQRFFGDVPVLELLCYITWSGFAATGHPFIVGHAFAARDLEPRAQP</sequence>
<feature type="transmembrane region" description="Helical" evidence="1">
    <location>
        <begin position="6"/>
        <end position="23"/>
    </location>
</feature>
<dbReference type="Proteomes" id="UP001304298">
    <property type="component" value="Unassembled WGS sequence"/>
</dbReference>
<organism evidence="2 3">
    <name type="scientific">Amycolatopsis heterodermiae</name>
    <dbReference type="NCBI Taxonomy" id="3110235"/>
    <lineage>
        <taxon>Bacteria</taxon>
        <taxon>Bacillati</taxon>
        <taxon>Actinomycetota</taxon>
        <taxon>Actinomycetes</taxon>
        <taxon>Pseudonocardiales</taxon>
        <taxon>Pseudonocardiaceae</taxon>
        <taxon>Amycolatopsis</taxon>
    </lineage>
</organism>